<accession>A0A6P9A5J3</accession>
<dbReference type="InterPro" id="IPR055414">
    <property type="entry name" value="LRR_R13L4/SHOC2-like"/>
</dbReference>
<dbReference type="KEGG" id="tpal:117652391"/>
<evidence type="ECO:0000256" key="2">
    <source>
        <dbReference type="ARBA" id="ARBA00022737"/>
    </source>
</evidence>
<name>A0A6P9A5J3_THRPL</name>
<protein>
    <submittedName>
        <fullName evidence="5">Leucine-rich repeat-containing protein 58</fullName>
    </submittedName>
</protein>
<dbReference type="InterPro" id="IPR032675">
    <property type="entry name" value="LRR_dom_sf"/>
</dbReference>
<evidence type="ECO:0000313" key="4">
    <source>
        <dbReference type="Proteomes" id="UP000515158"/>
    </source>
</evidence>
<reference evidence="5" key="1">
    <citation type="submission" date="2025-08" db="UniProtKB">
        <authorList>
            <consortium name="RefSeq"/>
        </authorList>
    </citation>
    <scope>IDENTIFICATION</scope>
    <source>
        <tissue evidence="5">Total insect</tissue>
    </source>
</reference>
<feature type="domain" description="Disease resistance R13L4/SHOC-2-like LRR" evidence="3">
    <location>
        <begin position="57"/>
        <end position="137"/>
    </location>
</feature>
<dbReference type="AlphaFoldDB" id="A0A6P9A5J3"/>
<organism evidence="5">
    <name type="scientific">Thrips palmi</name>
    <name type="common">Melon thrips</name>
    <dbReference type="NCBI Taxonomy" id="161013"/>
    <lineage>
        <taxon>Eukaryota</taxon>
        <taxon>Metazoa</taxon>
        <taxon>Ecdysozoa</taxon>
        <taxon>Arthropoda</taxon>
        <taxon>Hexapoda</taxon>
        <taxon>Insecta</taxon>
        <taxon>Pterygota</taxon>
        <taxon>Neoptera</taxon>
        <taxon>Paraneoptera</taxon>
        <taxon>Thysanoptera</taxon>
        <taxon>Terebrantia</taxon>
        <taxon>Thripoidea</taxon>
        <taxon>Thripidae</taxon>
        <taxon>Thrips</taxon>
    </lineage>
</organism>
<dbReference type="InParanoid" id="A0A6P9A5J3"/>
<keyword evidence="2" id="KW-0677">Repeat</keyword>
<evidence type="ECO:0000259" key="3">
    <source>
        <dbReference type="Pfam" id="PF23598"/>
    </source>
</evidence>
<evidence type="ECO:0000256" key="1">
    <source>
        <dbReference type="ARBA" id="ARBA00022614"/>
    </source>
</evidence>
<proteinExistence type="predicted"/>
<dbReference type="SUPFAM" id="SSF52058">
    <property type="entry name" value="L domain-like"/>
    <property type="match status" value="1"/>
</dbReference>
<sequence length="423" mass="48053">MQDLLEMENLALEIVEKRILHWNCRGYVKMPKVLKNGQNINEIYLKWNKLSHLPHWIGKLKNITNLYLQHNQLVCLPEELGELSQLTVLDVTSNLICNLPAGIGHLHRLNCFLAAKNALSCIPDDFQMLQSLQILDFSCNSFKRIPDPILKCRGLQEINFDNNCLTSLPDNIVYLPHLSMLSVCGNKLLYLPFLPFMSNPFIAFENNCNLNYLSIWQGQQISSKSNGIFNPESPWNLPRAQGCFCIVLGPSRVPIGDIRVRDNSPGNGVPLVLPSRLKLISSGQGCQPSVPSLLELALRTVYSLGYNLSIQRKKIEKGYHFGMTRFCSNYQIYDSLPLVLQQQLTVGPTTLCYLCNSPIFTCGVIWVVMKEYYIEIDLDPLSHVLCIIVFCSVSCSSLYSQSERESIIHNNLVSRKLNWFPEK</sequence>
<dbReference type="InterPro" id="IPR003591">
    <property type="entry name" value="Leu-rich_rpt_typical-subtyp"/>
</dbReference>
<dbReference type="InterPro" id="IPR050216">
    <property type="entry name" value="LRR_domain-containing"/>
</dbReference>
<dbReference type="GO" id="GO:0005737">
    <property type="term" value="C:cytoplasm"/>
    <property type="evidence" value="ECO:0007669"/>
    <property type="project" value="TreeGrafter"/>
</dbReference>
<dbReference type="PANTHER" id="PTHR48051">
    <property type="match status" value="1"/>
</dbReference>
<keyword evidence="1" id="KW-0433">Leucine-rich repeat</keyword>
<dbReference type="PANTHER" id="PTHR48051:SF1">
    <property type="entry name" value="RAS SUPPRESSOR PROTEIN 1"/>
    <property type="match status" value="1"/>
</dbReference>
<dbReference type="SMART" id="SM00364">
    <property type="entry name" value="LRR_BAC"/>
    <property type="match status" value="5"/>
</dbReference>
<keyword evidence="4" id="KW-1185">Reference proteome</keyword>
<dbReference type="Gene3D" id="3.80.10.10">
    <property type="entry name" value="Ribonuclease Inhibitor"/>
    <property type="match status" value="2"/>
</dbReference>
<dbReference type="Proteomes" id="UP000515158">
    <property type="component" value="Unplaced"/>
</dbReference>
<dbReference type="Pfam" id="PF23598">
    <property type="entry name" value="LRR_14"/>
    <property type="match status" value="1"/>
</dbReference>
<gene>
    <name evidence="5" type="primary">LOC117652391</name>
</gene>
<dbReference type="RefSeq" id="XP_034253157.1">
    <property type="nucleotide sequence ID" value="XM_034397266.1"/>
</dbReference>
<evidence type="ECO:0000313" key="5">
    <source>
        <dbReference type="RefSeq" id="XP_034253157.1"/>
    </source>
</evidence>
<dbReference type="SMART" id="SM00369">
    <property type="entry name" value="LRR_TYP"/>
    <property type="match status" value="4"/>
</dbReference>
<dbReference type="GeneID" id="117652391"/>
<dbReference type="OrthoDB" id="2021138at2759"/>